<protein>
    <submittedName>
        <fullName evidence="2">Uncharacterized protein</fullName>
    </submittedName>
</protein>
<dbReference type="Proteomes" id="UP000299102">
    <property type="component" value="Unassembled WGS sequence"/>
</dbReference>
<dbReference type="EMBL" id="BGZK01000109">
    <property type="protein sequence ID" value="GBP19605.1"/>
    <property type="molecule type" value="Genomic_DNA"/>
</dbReference>
<keyword evidence="3" id="KW-1185">Reference proteome</keyword>
<organism evidence="2 3">
    <name type="scientific">Eumeta variegata</name>
    <name type="common">Bagworm moth</name>
    <name type="synonym">Eumeta japonica</name>
    <dbReference type="NCBI Taxonomy" id="151549"/>
    <lineage>
        <taxon>Eukaryota</taxon>
        <taxon>Metazoa</taxon>
        <taxon>Ecdysozoa</taxon>
        <taxon>Arthropoda</taxon>
        <taxon>Hexapoda</taxon>
        <taxon>Insecta</taxon>
        <taxon>Pterygota</taxon>
        <taxon>Neoptera</taxon>
        <taxon>Endopterygota</taxon>
        <taxon>Lepidoptera</taxon>
        <taxon>Glossata</taxon>
        <taxon>Ditrysia</taxon>
        <taxon>Tineoidea</taxon>
        <taxon>Psychidae</taxon>
        <taxon>Oiketicinae</taxon>
        <taxon>Eumeta</taxon>
    </lineage>
</organism>
<feature type="region of interest" description="Disordered" evidence="1">
    <location>
        <begin position="118"/>
        <end position="137"/>
    </location>
</feature>
<evidence type="ECO:0000313" key="3">
    <source>
        <dbReference type="Proteomes" id="UP000299102"/>
    </source>
</evidence>
<evidence type="ECO:0000256" key="1">
    <source>
        <dbReference type="SAM" id="MobiDB-lite"/>
    </source>
</evidence>
<name>A0A4C1TZV9_EUMVA</name>
<comment type="caution">
    <text evidence="2">The sequence shown here is derived from an EMBL/GenBank/DDBJ whole genome shotgun (WGS) entry which is preliminary data.</text>
</comment>
<dbReference type="AlphaFoldDB" id="A0A4C1TZV9"/>
<proteinExistence type="predicted"/>
<reference evidence="2 3" key="1">
    <citation type="journal article" date="2019" name="Commun. Biol.">
        <title>The bagworm genome reveals a unique fibroin gene that provides high tensile strength.</title>
        <authorList>
            <person name="Kono N."/>
            <person name="Nakamura H."/>
            <person name="Ohtoshi R."/>
            <person name="Tomita M."/>
            <person name="Numata K."/>
            <person name="Arakawa K."/>
        </authorList>
    </citation>
    <scope>NUCLEOTIDE SEQUENCE [LARGE SCALE GENOMIC DNA]</scope>
</reference>
<gene>
    <name evidence="2" type="ORF">EVAR_102154_1</name>
</gene>
<accession>A0A4C1TZV9</accession>
<sequence length="166" mass="18476">MGFYALLRFIASSARITNAARYRSDVDKSMPVSIIFRVTALNLSAGLTNRFGTPRDATLGSRTRVMPASGGRGTAGRRLDVAWETIQIDSWGLKTSRSKSNCFYFVHEQFTNSISLSGNRYRPADDCPPPPSPRRLRGRSFFCLSRRAGNTKKDSIVRSIQRNHAG</sequence>
<evidence type="ECO:0000313" key="2">
    <source>
        <dbReference type="EMBL" id="GBP19605.1"/>
    </source>
</evidence>